<sequence length="347" mass="39030">MPEISPDSEMAALIAQLRADNVVRGDRVSVEPLTGGVSSEIVRVRDGERDFVVKRALAKLRVAEDWYADTNRNLFERQYIEYVQDVMPEAVPAIMHAGDGYFVMEHLGAGFVNWKQKLLQGKLDVADARRAGHTLAVIHRTSAGRDEVARRFDTTCNFKALRVDPYLLTTAKRHSKLRGIIEAEAERLATTRLALVHGDYSPKNIMVSSARLVVLDCEVAWYGDPAFDLAFLLNHLFLKTLLERANRAGLRQMIDTARGAYFETLGDALDAKAMDARTARLLLMLMLARIDGKSPVEYLTIDATRQFVRRFVTEALLEGDDWTLDAVAALWFTKVEKEHGPDANRNR</sequence>
<accession>A0ABV4U2V3</accession>
<dbReference type="Gene3D" id="3.90.1200.10">
    <property type="match status" value="1"/>
</dbReference>
<evidence type="ECO:0000256" key="4">
    <source>
        <dbReference type="ARBA" id="ARBA00022777"/>
    </source>
</evidence>
<evidence type="ECO:0000256" key="3">
    <source>
        <dbReference type="ARBA" id="ARBA00022741"/>
    </source>
</evidence>
<organism evidence="7 8">
    <name type="scientific">Natronomicrosphaera hydrolytica</name>
    <dbReference type="NCBI Taxonomy" id="3242702"/>
    <lineage>
        <taxon>Bacteria</taxon>
        <taxon>Pseudomonadati</taxon>
        <taxon>Planctomycetota</taxon>
        <taxon>Phycisphaerae</taxon>
        <taxon>Phycisphaerales</taxon>
        <taxon>Phycisphaeraceae</taxon>
        <taxon>Natronomicrosphaera</taxon>
    </lineage>
</organism>
<evidence type="ECO:0000259" key="6">
    <source>
        <dbReference type="Pfam" id="PF01636"/>
    </source>
</evidence>
<dbReference type="PANTHER" id="PTHR34273">
    <property type="entry name" value="METHYLTHIORIBOSE KINASE"/>
    <property type="match status" value="1"/>
</dbReference>
<evidence type="ECO:0000313" key="7">
    <source>
        <dbReference type="EMBL" id="MFA9477915.1"/>
    </source>
</evidence>
<evidence type="ECO:0000256" key="2">
    <source>
        <dbReference type="ARBA" id="ARBA00022679"/>
    </source>
</evidence>
<feature type="domain" description="Aminoglycoside phosphotransferase" evidence="6">
    <location>
        <begin position="30"/>
        <end position="248"/>
    </location>
</feature>
<evidence type="ECO:0000256" key="1">
    <source>
        <dbReference type="ARBA" id="ARBA00010165"/>
    </source>
</evidence>
<comment type="caution">
    <text evidence="7">The sequence shown here is derived from an EMBL/GenBank/DDBJ whole genome shotgun (WGS) entry which is preliminary data.</text>
</comment>
<keyword evidence="2" id="KW-0808">Transferase</keyword>
<keyword evidence="5" id="KW-0067">ATP-binding</keyword>
<gene>
    <name evidence="7" type="ORF">ACERK3_06345</name>
</gene>
<dbReference type="InterPro" id="IPR011009">
    <property type="entry name" value="Kinase-like_dom_sf"/>
</dbReference>
<keyword evidence="4" id="KW-0418">Kinase</keyword>
<reference evidence="7 8" key="1">
    <citation type="submission" date="2024-08" db="EMBL/GenBank/DDBJ databases">
        <title>Whole-genome sequencing of halo(alkali)philic microorganisms from hypersaline lakes.</title>
        <authorList>
            <person name="Sorokin D.Y."/>
            <person name="Merkel A.Y."/>
            <person name="Messina E."/>
            <person name="Yakimov M."/>
        </authorList>
    </citation>
    <scope>NUCLEOTIDE SEQUENCE [LARGE SCALE GENOMIC DNA]</scope>
    <source>
        <strain evidence="7 8">AB-hyl4</strain>
    </source>
</reference>
<keyword evidence="3" id="KW-0547">Nucleotide-binding</keyword>
<dbReference type="EMBL" id="JBGUBD010000003">
    <property type="protein sequence ID" value="MFA9477915.1"/>
    <property type="molecule type" value="Genomic_DNA"/>
</dbReference>
<dbReference type="Proteomes" id="UP001575105">
    <property type="component" value="Unassembled WGS sequence"/>
</dbReference>
<proteinExistence type="inferred from homology"/>
<evidence type="ECO:0000256" key="5">
    <source>
        <dbReference type="ARBA" id="ARBA00022840"/>
    </source>
</evidence>
<comment type="similarity">
    <text evidence="1">Belongs to the methylthioribose kinase family.</text>
</comment>
<dbReference type="PANTHER" id="PTHR34273:SF2">
    <property type="entry name" value="METHYLTHIORIBOSE KINASE"/>
    <property type="match status" value="1"/>
</dbReference>
<keyword evidence="8" id="KW-1185">Reference proteome</keyword>
<dbReference type="InterPro" id="IPR002575">
    <property type="entry name" value="Aminoglycoside_PTrfase"/>
</dbReference>
<protein>
    <submittedName>
        <fullName evidence="7">Phosphotransferase family protein</fullName>
    </submittedName>
</protein>
<name>A0ABV4U2V3_9BACT</name>
<dbReference type="RefSeq" id="WP_425344839.1">
    <property type="nucleotide sequence ID" value="NZ_JBGUBD010000003.1"/>
</dbReference>
<evidence type="ECO:0000313" key="8">
    <source>
        <dbReference type="Proteomes" id="UP001575105"/>
    </source>
</evidence>
<dbReference type="Gene3D" id="3.30.200.20">
    <property type="entry name" value="Phosphorylase Kinase, domain 1"/>
    <property type="match status" value="1"/>
</dbReference>
<dbReference type="SUPFAM" id="SSF56112">
    <property type="entry name" value="Protein kinase-like (PK-like)"/>
    <property type="match status" value="1"/>
</dbReference>
<dbReference type="Pfam" id="PF01636">
    <property type="entry name" value="APH"/>
    <property type="match status" value="1"/>
</dbReference>